<evidence type="ECO:0000256" key="4">
    <source>
        <dbReference type="ARBA" id="ARBA00022679"/>
    </source>
</evidence>
<comment type="catalytic activity">
    <reaction evidence="6">
        <text>N-acetyl-alpha-D-glucosamine 1-phosphate + UTP + H(+) = UDP-N-acetyl-alpha-D-glucosamine + diphosphate</text>
        <dbReference type="Rhea" id="RHEA:13509"/>
        <dbReference type="ChEBI" id="CHEBI:15378"/>
        <dbReference type="ChEBI" id="CHEBI:33019"/>
        <dbReference type="ChEBI" id="CHEBI:46398"/>
        <dbReference type="ChEBI" id="CHEBI:57705"/>
        <dbReference type="ChEBI" id="CHEBI:57776"/>
        <dbReference type="EC" id="2.7.7.23"/>
    </reaction>
</comment>
<dbReference type="OrthoDB" id="532420at2759"/>
<protein>
    <recommendedName>
        <fullName evidence="3">UDP-N-acetylglucosamine diphosphorylase</fullName>
        <ecNumber evidence="3">2.7.7.23</ecNumber>
    </recommendedName>
</protein>
<evidence type="ECO:0000313" key="8">
    <source>
        <dbReference type="Proteomes" id="UP000717585"/>
    </source>
</evidence>
<dbReference type="InterPro" id="IPR029044">
    <property type="entry name" value="Nucleotide-diphossugar_trans"/>
</dbReference>
<evidence type="ECO:0000313" key="7">
    <source>
        <dbReference type="EMBL" id="KAG9392026.1"/>
    </source>
</evidence>
<sequence length="474" mass="52521">MRVAGTVWEWMNAIGICRDNYDQLRLPCPAGRLFRSGIFRQIKTDARVRILYKAEMDELAKKQGGSIAELDVRLIHKQQNDRIASGKMAEYHPFPSDDVLTVNYSTVASKRYTIGLEEIKEGHVAAVVMAGGMGTRLGCNKPKGTFTIGVAHTTPSIFQIQAMRILALQRKARGVIPYYVMCSRDNEAETRRFFETGAGGTGSPFFGLDPAQVVFFTQGEVPCFDLDYQPLKSGPDSLVTAADGNGGLYSALFNGPNGPGTSTAWLDIERRGVRYIHVFTVDNPLTRICDPELVGQFVTHGYDAALKAIPKRGPEEKIGVICHNGGGTVVAEYSELPQDLRGATDEDGKLLFSCGNIANHMFTVEFIKKVALHQLPWHVAKKTIPYYDEATGQTVNPPTPNGYKLEQFIFDSLTFADRIGVIMVAREHEFAPIKNAEGEDSPATAEAMVRDELVYYGTRGFEEEFDEVRWRTVD</sequence>
<evidence type="ECO:0000256" key="6">
    <source>
        <dbReference type="ARBA" id="ARBA00048493"/>
    </source>
</evidence>
<dbReference type="InterPro" id="IPR039741">
    <property type="entry name" value="UDP-sugar_pyrophosphorylase"/>
</dbReference>
<dbReference type="PANTHER" id="PTHR11952">
    <property type="entry name" value="UDP- GLUCOSE PYROPHOSPHORYLASE"/>
    <property type="match status" value="1"/>
</dbReference>
<dbReference type="EC" id="2.7.7.23" evidence="3"/>
<evidence type="ECO:0000256" key="3">
    <source>
        <dbReference type="ARBA" id="ARBA00012457"/>
    </source>
</evidence>
<gene>
    <name evidence="7" type="ORF">J8273_6617</name>
</gene>
<dbReference type="Proteomes" id="UP000717585">
    <property type="component" value="Unassembled WGS sequence"/>
</dbReference>
<dbReference type="CDD" id="cd04193">
    <property type="entry name" value="UDPGlcNAc_PPase"/>
    <property type="match status" value="1"/>
</dbReference>
<dbReference type="AlphaFoldDB" id="A0A8J6AQZ3"/>
<dbReference type="GO" id="GO:0006048">
    <property type="term" value="P:UDP-N-acetylglucosamine biosynthetic process"/>
    <property type="evidence" value="ECO:0007669"/>
    <property type="project" value="TreeGrafter"/>
</dbReference>
<proteinExistence type="inferred from homology"/>
<dbReference type="GO" id="GO:0003977">
    <property type="term" value="F:UDP-N-acetylglucosamine diphosphorylase activity"/>
    <property type="evidence" value="ECO:0007669"/>
    <property type="project" value="UniProtKB-EC"/>
</dbReference>
<dbReference type="Gene3D" id="3.90.550.10">
    <property type="entry name" value="Spore Coat Polysaccharide Biosynthesis Protein SpsA, Chain A"/>
    <property type="match status" value="1"/>
</dbReference>
<dbReference type="Pfam" id="PF01704">
    <property type="entry name" value="UDPGP"/>
    <property type="match status" value="1"/>
</dbReference>
<keyword evidence="4" id="KW-0808">Transferase</keyword>
<organism evidence="7 8">
    <name type="scientific">Carpediemonas membranifera</name>
    <dbReference type="NCBI Taxonomy" id="201153"/>
    <lineage>
        <taxon>Eukaryota</taxon>
        <taxon>Metamonada</taxon>
        <taxon>Carpediemonas-like organisms</taxon>
        <taxon>Carpediemonas</taxon>
    </lineage>
</organism>
<accession>A0A8J6AQZ3</accession>
<reference evidence="7" key="1">
    <citation type="submission" date="2021-05" db="EMBL/GenBank/DDBJ databases">
        <title>A free-living protist that lacks canonical eukaryotic 1 DNA replication and segregation systems.</title>
        <authorList>
            <person name="Salas-Leiva D.E."/>
            <person name="Tromer E.C."/>
            <person name="Curtis B.A."/>
            <person name="Jerlstrom-Hultqvist J."/>
            <person name="Kolisko M."/>
            <person name="Yi Z."/>
            <person name="Salas-Leiva J.S."/>
            <person name="Gallot-Lavallee L."/>
            <person name="Kops G.J.P.L."/>
            <person name="Archibald J.M."/>
            <person name="Simpson A.G.B."/>
            <person name="Roger A.J."/>
        </authorList>
    </citation>
    <scope>NUCLEOTIDE SEQUENCE</scope>
    <source>
        <strain evidence="7">BICM</strain>
    </source>
</reference>
<evidence type="ECO:0000256" key="1">
    <source>
        <dbReference type="ARBA" id="ARBA00005208"/>
    </source>
</evidence>
<keyword evidence="8" id="KW-1185">Reference proteome</keyword>
<dbReference type="SUPFAM" id="SSF53448">
    <property type="entry name" value="Nucleotide-diphospho-sugar transferases"/>
    <property type="match status" value="1"/>
</dbReference>
<dbReference type="InterPro" id="IPR002618">
    <property type="entry name" value="UDPGP_fam"/>
</dbReference>
<evidence type="ECO:0000256" key="5">
    <source>
        <dbReference type="ARBA" id="ARBA00022695"/>
    </source>
</evidence>
<dbReference type="EMBL" id="JAHDYR010000040">
    <property type="protein sequence ID" value="KAG9392026.1"/>
    <property type="molecule type" value="Genomic_DNA"/>
</dbReference>
<dbReference type="PANTHER" id="PTHR11952:SF2">
    <property type="entry name" value="LD24639P"/>
    <property type="match status" value="1"/>
</dbReference>
<keyword evidence="5" id="KW-0548">Nucleotidyltransferase</keyword>
<evidence type="ECO:0000256" key="2">
    <source>
        <dbReference type="ARBA" id="ARBA00010401"/>
    </source>
</evidence>
<comment type="caution">
    <text evidence="7">The sequence shown here is derived from an EMBL/GenBank/DDBJ whole genome shotgun (WGS) entry which is preliminary data.</text>
</comment>
<comment type="similarity">
    <text evidence="2">Belongs to the UDPGP type 1 family.</text>
</comment>
<comment type="pathway">
    <text evidence="1">Nucleotide-sugar biosynthesis; UDP-N-acetyl-alpha-D-glucosamine biosynthesis; UDP-N-acetyl-alpha-D-glucosamine from N-acetyl-alpha-D-glucosamine 1-phosphate: step 1/1.</text>
</comment>
<name>A0A8J6AQZ3_9EUKA</name>